<evidence type="ECO:0000256" key="1">
    <source>
        <dbReference type="ARBA" id="ARBA00004903"/>
    </source>
</evidence>
<evidence type="ECO:0000256" key="8">
    <source>
        <dbReference type="PIRNR" id="PIRNR000194"/>
    </source>
</evidence>
<keyword evidence="11" id="KW-1185">Reference proteome</keyword>
<dbReference type="Gene3D" id="3.40.430.10">
    <property type="entry name" value="Dihydrofolate Reductase, subunit A"/>
    <property type="match status" value="1"/>
</dbReference>
<feature type="domain" description="DHFR" evidence="9">
    <location>
        <begin position="25"/>
        <end position="184"/>
    </location>
</feature>
<comment type="catalytic activity">
    <reaction evidence="8">
        <text>(6S)-5,6,7,8-tetrahydrofolate + NADP(+) = 7,8-dihydrofolate + NADPH + H(+)</text>
        <dbReference type="Rhea" id="RHEA:15009"/>
        <dbReference type="ChEBI" id="CHEBI:15378"/>
        <dbReference type="ChEBI" id="CHEBI:57451"/>
        <dbReference type="ChEBI" id="CHEBI:57453"/>
        <dbReference type="ChEBI" id="CHEBI:57783"/>
        <dbReference type="ChEBI" id="CHEBI:58349"/>
        <dbReference type="EC" id="1.5.1.3"/>
    </reaction>
</comment>
<dbReference type="UniPathway" id="UPA00077">
    <property type="reaction ID" value="UER00158"/>
</dbReference>
<dbReference type="PANTHER" id="PTHR48069">
    <property type="entry name" value="DIHYDROFOLATE REDUCTASE"/>
    <property type="match status" value="1"/>
</dbReference>
<dbReference type="Proteomes" id="UP000195985">
    <property type="component" value="Unassembled WGS sequence"/>
</dbReference>
<dbReference type="GO" id="GO:0046452">
    <property type="term" value="P:dihydrofolate metabolic process"/>
    <property type="evidence" value="ECO:0007669"/>
    <property type="project" value="TreeGrafter"/>
</dbReference>
<evidence type="ECO:0000256" key="6">
    <source>
        <dbReference type="ARBA" id="ARBA00023002"/>
    </source>
</evidence>
<evidence type="ECO:0000259" key="9">
    <source>
        <dbReference type="PROSITE" id="PS51330"/>
    </source>
</evidence>
<dbReference type="EC" id="1.5.1.3" evidence="3 8"/>
<keyword evidence="5 8" id="KW-0521">NADP</keyword>
<evidence type="ECO:0000256" key="4">
    <source>
        <dbReference type="ARBA" id="ARBA00022563"/>
    </source>
</evidence>
<dbReference type="GO" id="GO:0006730">
    <property type="term" value="P:one-carbon metabolic process"/>
    <property type="evidence" value="ECO:0007669"/>
    <property type="project" value="UniProtKB-KW"/>
</dbReference>
<dbReference type="PIRSF" id="PIRSF000194">
    <property type="entry name" value="DHFR"/>
    <property type="match status" value="1"/>
</dbReference>
<dbReference type="InterPro" id="IPR024072">
    <property type="entry name" value="DHFR-like_dom_sf"/>
</dbReference>
<dbReference type="PROSITE" id="PS51330">
    <property type="entry name" value="DHFR_2"/>
    <property type="match status" value="1"/>
</dbReference>
<organism evidence="10 11">
    <name type="scientific">Trichococcus pasteurii</name>
    <dbReference type="NCBI Taxonomy" id="43064"/>
    <lineage>
        <taxon>Bacteria</taxon>
        <taxon>Bacillati</taxon>
        <taxon>Bacillota</taxon>
        <taxon>Bacilli</taxon>
        <taxon>Lactobacillales</taxon>
        <taxon>Carnobacteriaceae</taxon>
        <taxon>Trichococcus</taxon>
    </lineage>
</organism>
<evidence type="ECO:0000256" key="3">
    <source>
        <dbReference type="ARBA" id="ARBA00012856"/>
    </source>
</evidence>
<reference evidence="11" key="1">
    <citation type="submission" date="2016-04" db="EMBL/GenBank/DDBJ databases">
        <authorList>
            <person name="Strepis N."/>
        </authorList>
    </citation>
    <scope>NUCLEOTIDE SEQUENCE [LARGE SCALE GENOMIC DNA]</scope>
</reference>
<name>A0A1W1ICZ5_9LACT</name>
<dbReference type="GO" id="GO:0046654">
    <property type="term" value="P:tetrahydrofolate biosynthetic process"/>
    <property type="evidence" value="ECO:0007669"/>
    <property type="project" value="UniProtKB-UniPathway"/>
</dbReference>
<dbReference type="CDD" id="cd00209">
    <property type="entry name" value="DHFR"/>
    <property type="match status" value="1"/>
</dbReference>
<dbReference type="GO" id="GO:0004146">
    <property type="term" value="F:dihydrofolate reductase activity"/>
    <property type="evidence" value="ECO:0007669"/>
    <property type="project" value="UniProtKB-EC"/>
</dbReference>
<evidence type="ECO:0000313" key="10">
    <source>
        <dbReference type="EMBL" id="SLM50623.1"/>
    </source>
</evidence>
<dbReference type="GO" id="GO:0046655">
    <property type="term" value="P:folic acid metabolic process"/>
    <property type="evidence" value="ECO:0007669"/>
    <property type="project" value="TreeGrafter"/>
</dbReference>
<accession>A0A1W1ICZ5</accession>
<proteinExistence type="inferred from homology"/>
<dbReference type="GO" id="GO:0070401">
    <property type="term" value="F:NADP+ binding"/>
    <property type="evidence" value="ECO:0007669"/>
    <property type="project" value="UniProtKB-ARBA"/>
</dbReference>
<dbReference type="EMBL" id="FWEY01000001">
    <property type="protein sequence ID" value="SLM50623.1"/>
    <property type="molecule type" value="Genomic_DNA"/>
</dbReference>
<dbReference type="FunFam" id="3.40.430.10:FF:000001">
    <property type="entry name" value="Dihydrofolate reductase"/>
    <property type="match status" value="1"/>
</dbReference>
<evidence type="ECO:0000256" key="2">
    <source>
        <dbReference type="ARBA" id="ARBA00009539"/>
    </source>
</evidence>
<evidence type="ECO:0000256" key="5">
    <source>
        <dbReference type="ARBA" id="ARBA00022857"/>
    </source>
</evidence>
<dbReference type="SUPFAM" id="SSF53597">
    <property type="entry name" value="Dihydrofolate reductase-like"/>
    <property type="match status" value="1"/>
</dbReference>
<comment type="pathway">
    <text evidence="1 8">Cofactor biosynthesis; tetrahydrofolate biosynthesis; 5,6,7,8-tetrahydrofolate from 7,8-dihydrofolate: step 1/1.</text>
</comment>
<protein>
    <recommendedName>
        <fullName evidence="3 8">Dihydrofolate reductase</fullName>
        <ecNumber evidence="3 8">1.5.1.3</ecNumber>
    </recommendedName>
</protein>
<gene>
    <name evidence="10" type="ORF">TPAS_295</name>
</gene>
<dbReference type="STRING" id="43064.SAMN04488086_102303"/>
<comment type="similarity">
    <text evidence="2 8">Belongs to the dihydrofolate reductase family.</text>
</comment>
<keyword evidence="6 8" id="KW-0560">Oxidoreductase</keyword>
<dbReference type="GO" id="GO:0005829">
    <property type="term" value="C:cytosol"/>
    <property type="evidence" value="ECO:0007669"/>
    <property type="project" value="TreeGrafter"/>
</dbReference>
<dbReference type="AlphaFoldDB" id="A0A1W1ICZ5"/>
<evidence type="ECO:0000313" key="11">
    <source>
        <dbReference type="Proteomes" id="UP000195985"/>
    </source>
</evidence>
<sequence length="186" mass="21128">MPPSGSIKVPGRSGRWLGCAAKQEMIALLWAEDDNGIIGKGGTLPWHLPNDLKYFKELTLNHKIVMGRKTFEGMGSRPLPRRENIILTRQTDYSHAGVTVLHDVKEVLALDNEEDTLFIIGGSEIFELFLPFADILYQTVIHADFDGDTYFPTTDWNEWELASSTSGVVDDKNRYEHEFKVFKRVN</sequence>
<dbReference type="PRINTS" id="PR00070">
    <property type="entry name" value="DHFR"/>
</dbReference>
<dbReference type="PANTHER" id="PTHR48069:SF3">
    <property type="entry name" value="DIHYDROFOLATE REDUCTASE"/>
    <property type="match status" value="1"/>
</dbReference>
<dbReference type="InterPro" id="IPR001796">
    <property type="entry name" value="DHFR_dom"/>
</dbReference>
<comment type="function">
    <text evidence="7 8">Key enzyme in folate metabolism. Catalyzes an essential reaction for de novo glycine and purine synthesis, and for DNA precursor synthesis.</text>
</comment>
<dbReference type="InterPro" id="IPR012259">
    <property type="entry name" value="DHFR"/>
</dbReference>
<dbReference type="Pfam" id="PF00186">
    <property type="entry name" value="DHFR_1"/>
    <property type="match status" value="1"/>
</dbReference>
<evidence type="ECO:0000256" key="7">
    <source>
        <dbReference type="ARBA" id="ARBA00025067"/>
    </source>
</evidence>
<keyword evidence="4 8" id="KW-0554">One-carbon metabolism</keyword>